<evidence type="ECO:0000259" key="15">
    <source>
        <dbReference type="PROSITE" id="PS50222"/>
    </source>
</evidence>
<dbReference type="Proteomes" id="UP001363151">
    <property type="component" value="Unassembled WGS sequence"/>
</dbReference>
<comment type="caution">
    <text evidence="16">The sequence shown here is derived from an EMBL/GenBank/DDBJ whole genome shotgun (WGS) entry which is preliminary data.</text>
</comment>
<reference evidence="16 17" key="1">
    <citation type="submission" date="2024-03" db="EMBL/GenBank/DDBJ databases">
        <title>Aureococcus anophagefferens CCMP1851 and Kratosvirus quantuckense: Draft genome of a second virus-susceptible host strain in the model system.</title>
        <authorList>
            <person name="Chase E."/>
            <person name="Truchon A.R."/>
            <person name="Schepens W."/>
            <person name="Wilhelm S.W."/>
        </authorList>
    </citation>
    <scope>NUCLEOTIDE SEQUENCE [LARGE SCALE GENOMIC DNA]</scope>
    <source>
        <strain evidence="16 17">CCMP1851</strain>
    </source>
</reference>
<protein>
    <submittedName>
        <fullName evidence="16">Voltage-gated potassium channel</fullName>
    </submittedName>
</protein>
<dbReference type="Gene3D" id="1.10.287.70">
    <property type="match status" value="1"/>
</dbReference>
<feature type="transmembrane region" description="Helical" evidence="14">
    <location>
        <begin position="302"/>
        <end position="323"/>
    </location>
</feature>
<feature type="domain" description="EF-hand" evidence="15">
    <location>
        <begin position="379"/>
        <end position="414"/>
    </location>
</feature>
<evidence type="ECO:0000256" key="9">
    <source>
        <dbReference type="ARBA" id="ARBA00022989"/>
    </source>
</evidence>
<organism evidence="16 17">
    <name type="scientific">Aureococcus anophagefferens</name>
    <name type="common">Harmful bloom alga</name>
    <dbReference type="NCBI Taxonomy" id="44056"/>
    <lineage>
        <taxon>Eukaryota</taxon>
        <taxon>Sar</taxon>
        <taxon>Stramenopiles</taxon>
        <taxon>Ochrophyta</taxon>
        <taxon>Pelagophyceae</taxon>
        <taxon>Pelagomonadales</taxon>
        <taxon>Pelagomonadaceae</taxon>
        <taxon>Aureococcus</taxon>
    </lineage>
</organism>
<feature type="transmembrane region" description="Helical" evidence="14">
    <location>
        <begin position="113"/>
        <end position="134"/>
    </location>
</feature>
<keyword evidence="2" id="KW-0813">Transport</keyword>
<keyword evidence="3" id="KW-0633">Potassium transport</keyword>
<feature type="transmembrane region" description="Helical" evidence="14">
    <location>
        <begin position="330"/>
        <end position="350"/>
    </location>
</feature>
<dbReference type="InterPro" id="IPR005821">
    <property type="entry name" value="Ion_trans_dom"/>
</dbReference>
<dbReference type="InterPro" id="IPR002048">
    <property type="entry name" value="EF_hand_dom"/>
</dbReference>
<dbReference type="InterPro" id="IPR011992">
    <property type="entry name" value="EF-hand-dom_pair"/>
</dbReference>
<evidence type="ECO:0000256" key="13">
    <source>
        <dbReference type="SAM" id="MobiDB-lite"/>
    </source>
</evidence>
<dbReference type="SUPFAM" id="SSF47473">
    <property type="entry name" value="EF-hand"/>
    <property type="match status" value="1"/>
</dbReference>
<dbReference type="InterPro" id="IPR028325">
    <property type="entry name" value="VG_K_chnl"/>
</dbReference>
<comment type="subcellular location">
    <subcellularLocation>
        <location evidence="1">Membrane</location>
        <topology evidence="1">Multi-pass membrane protein</topology>
    </subcellularLocation>
</comment>
<keyword evidence="17" id="KW-1185">Reference proteome</keyword>
<feature type="region of interest" description="Disordered" evidence="13">
    <location>
        <begin position="499"/>
        <end position="575"/>
    </location>
</feature>
<evidence type="ECO:0000256" key="5">
    <source>
        <dbReference type="ARBA" id="ARBA00022826"/>
    </source>
</evidence>
<evidence type="ECO:0000313" key="16">
    <source>
        <dbReference type="EMBL" id="KAK7253995.1"/>
    </source>
</evidence>
<keyword evidence="4 14" id="KW-0812">Transmembrane</keyword>
<dbReference type="SMART" id="SM00054">
    <property type="entry name" value="EFh"/>
    <property type="match status" value="2"/>
</dbReference>
<dbReference type="SUPFAM" id="SSF81324">
    <property type="entry name" value="Voltage-gated potassium channels"/>
    <property type="match status" value="1"/>
</dbReference>
<dbReference type="PRINTS" id="PR00169">
    <property type="entry name" value="KCHANNEL"/>
</dbReference>
<accession>A0ABR1GD89</accession>
<feature type="compositionally biased region" description="Polar residues" evidence="13">
    <location>
        <begin position="695"/>
        <end position="707"/>
    </location>
</feature>
<keyword evidence="5" id="KW-0631">Potassium channel</keyword>
<dbReference type="CDD" id="cd00051">
    <property type="entry name" value="EFh"/>
    <property type="match status" value="1"/>
</dbReference>
<dbReference type="Pfam" id="PF00520">
    <property type="entry name" value="Ion_trans"/>
    <property type="match status" value="1"/>
</dbReference>
<feature type="region of interest" description="Disordered" evidence="13">
    <location>
        <begin position="1"/>
        <end position="73"/>
    </location>
</feature>
<evidence type="ECO:0000256" key="2">
    <source>
        <dbReference type="ARBA" id="ARBA00022448"/>
    </source>
</evidence>
<feature type="region of interest" description="Disordered" evidence="13">
    <location>
        <begin position="617"/>
        <end position="639"/>
    </location>
</feature>
<dbReference type="InterPro" id="IPR027359">
    <property type="entry name" value="Volt_channel_dom_sf"/>
</dbReference>
<evidence type="ECO:0000256" key="14">
    <source>
        <dbReference type="SAM" id="Phobius"/>
    </source>
</evidence>
<evidence type="ECO:0000256" key="12">
    <source>
        <dbReference type="ARBA" id="ARBA00023303"/>
    </source>
</evidence>
<evidence type="ECO:0000313" key="17">
    <source>
        <dbReference type="Proteomes" id="UP001363151"/>
    </source>
</evidence>
<proteinExistence type="predicted"/>
<dbReference type="EMBL" id="JBBJCI010000033">
    <property type="protein sequence ID" value="KAK7253995.1"/>
    <property type="molecule type" value="Genomic_DNA"/>
</dbReference>
<evidence type="ECO:0000256" key="7">
    <source>
        <dbReference type="ARBA" id="ARBA00022882"/>
    </source>
</evidence>
<evidence type="ECO:0000256" key="6">
    <source>
        <dbReference type="ARBA" id="ARBA00022837"/>
    </source>
</evidence>
<feature type="transmembrane region" description="Helical" evidence="14">
    <location>
        <begin position="182"/>
        <end position="201"/>
    </location>
</feature>
<dbReference type="Gene3D" id="1.10.238.10">
    <property type="entry name" value="EF-hand"/>
    <property type="match status" value="1"/>
</dbReference>
<feature type="region of interest" description="Disordered" evidence="13">
    <location>
        <begin position="456"/>
        <end position="483"/>
    </location>
</feature>
<evidence type="ECO:0000256" key="8">
    <source>
        <dbReference type="ARBA" id="ARBA00022958"/>
    </source>
</evidence>
<evidence type="ECO:0000256" key="3">
    <source>
        <dbReference type="ARBA" id="ARBA00022538"/>
    </source>
</evidence>
<evidence type="ECO:0000256" key="4">
    <source>
        <dbReference type="ARBA" id="ARBA00022692"/>
    </source>
</evidence>
<gene>
    <name evidence="16" type="ORF">SO694_00003740</name>
</gene>
<evidence type="ECO:0000256" key="11">
    <source>
        <dbReference type="ARBA" id="ARBA00023136"/>
    </source>
</evidence>
<name>A0ABR1GD89_AURAN</name>
<dbReference type="PROSITE" id="PS50222">
    <property type="entry name" value="EF_HAND_2"/>
    <property type="match status" value="1"/>
</dbReference>
<keyword evidence="12 16" id="KW-0407">Ion channel</keyword>
<evidence type="ECO:0000256" key="10">
    <source>
        <dbReference type="ARBA" id="ARBA00023065"/>
    </source>
</evidence>
<keyword evidence="6" id="KW-0106">Calcium</keyword>
<feature type="transmembrane region" description="Helical" evidence="14">
    <location>
        <begin position="260"/>
        <end position="282"/>
    </location>
</feature>
<keyword evidence="8" id="KW-0630">Potassium</keyword>
<dbReference type="Gene3D" id="1.20.120.350">
    <property type="entry name" value="Voltage-gated potassium channels. Chain C"/>
    <property type="match status" value="1"/>
</dbReference>
<feature type="compositionally biased region" description="Basic and acidic residues" evidence="13">
    <location>
        <begin position="533"/>
        <end position="553"/>
    </location>
</feature>
<keyword evidence="11 14" id="KW-0472">Membrane</keyword>
<dbReference type="Pfam" id="PF13499">
    <property type="entry name" value="EF-hand_7"/>
    <property type="match status" value="1"/>
</dbReference>
<dbReference type="InterPro" id="IPR018247">
    <property type="entry name" value="EF_Hand_1_Ca_BS"/>
</dbReference>
<keyword evidence="10" id="KW-0406">Ion transport</keyword>
<dbReference type="PANTHER" id="PTHR11537:SF254">
    <property type="entry name" value="POTASSIUM VOLTAGE-GATED CHANNEL PROTEIN SHAB"/>
    <property type="match status" value="1"/>
</dbReference>
<feature type="compositionally biased region" description="Acidic residues" evidence="13">
    <location>
        <begin position="457"/>
        <end position="472"/>
    </location>
</feature>
<dbReference type="GO" id="GO:0034220">
    <property type="term" value="P:monoatomic ion transmembrane transport"/>
    <property type="evidence" value="ECO:0007669"/>
    <property type="project" value="UniProtKB-KW"/>
</dbReference>
<feature type="transmembrane region" description="Helical" evidence="14">
    <location>
        <begin position="155"/>
        <end position="176"/>
    </location>
</feature>
<evidence type="ECO:0000256" key="1">
    <source>
        <dbReference type="ARBA" id="ARBA00004141"/>
    </source>
</evidence>
<keyword evidence="9 14" id="KW-1133">Transmembrane helix</keyword>
<feature type="region of interest" description="Disordered" evidence="13">
    <location>
        <begin position="686"/>
        <end position="707"/>
    </location>
</feature>
<dbReference type="PROSITE" id="PS00018">
    <property type="entry name" value="EF_HAND_1"/>
    <property type="match status" value="1"/>
</dbReference>
<dbReference type="PANTHER" id="PTHR11537">
    <property type="entry name" value="VOLTAGE-GATED POTASSIUM CHANNEL"/>
    <property type="match status" value="1"/>
</dbReference>
<keyword evidence="7" id="KW-0851">Voltage-gated channel</keyword>
<sequence>MDEASLVVATRGPRLREGAAVAEAKADGARRGRRRRGSGGSAGGAPSSAEGGGDDESAEGKLSSEDGAAAGAEGGGLVKRITRKWKGATREVTAQDYRRAVHQFLDDPSSSQAAAICTFVMVSLIVLSVIVLILKETPPYNRNRPLNKAMNQMEVVFNIIFTTEIMLRLSIAETIWQAADLYIVFDILSVMPYWVGLCFKYKLVVNKRGLRFDRGSGNTKMVKKVKEMFKALRMLRLLKLTRRYDGSIVIVHALRDSSSALAAPFFFLFVAVVMCGTFLFVIEDGKPTERDAEKKSQHFGSVVHTIWFMVVTFLTVGFGDVYPMTVEGKIMTGMAMFIGIFDMAMIYAIVGNNFCRVWDEKDKVIFVEKLKEHFQAFSIKRADIEDSFRALDMDGSGSLDYDEFQTALVKMEIKLSSHRMFALWNAIDYDQKGEIRLEEFVNLVFKDQGGAERLLLDDIEDEEEGESPEPEPEPEKPRGTLSTLNSIGRTILYATGRASLQRNAAVTPEGEKKDGDDAPPGGAQFPASAADAARIEREDTKSDLDHESSDFRRPGYGAPDGSTDVVDLRRRPRPHPNLSALANQIASELKVVARDQAALSRAHDVLSLKMHTLVSSPAPSGGGAPPALKAGPISPRSLSPRRSVVDRECVAAKRALNVVADELLAHCATLERDDLAAQIRRIVSALGRPAGADPSQGNSDLASVSTS</sequence>